<proteinExistence type="predicted"/>
<gene>
    <name evidence="2" type="ORF">EAH80_11435</name>
</gene>
<dbReference type="Pfam" id="PF06013">
    <property type="entry name" value="WXG100"/>
    <property type="match status" value="1"/>
</dbReference>
<dbReference type="RefSeq" id="WP_140690568.1">
    <property type="nucleotide sequence ID" value="NZ_RCZG01000004.1"/>
</dbReference>
<comment type="caution">
    <text evidence="2">The sequence shown here is derived from an EMBL/GenBank/DDBJ whole genome shotgun (WGS) entry which is preliminary data.</text>
</comment>
<dbReference type="OrthoDB" id="3787781at2"/>
<dbReference type="SUPFAM" id="SSF140453">
    <property type="entry name" value="EsxAB dimer-like"/>
    <property type="match status" value="1"/>
</dbReference>
<feature type="region of interest" description="Disordered" evidence="1">
    <location>
        <begin position="1"/>
        <end position="20"/>
    </location>
</feature>
<accession>A0A502EDU3</accession>
<reference evidence="2 3" key="1">
    <citation type="journal article" date="2019" name="Environ. Microbiol.">
        <title>Species interactions and distinct microbial communities in high Arctic permafrost affected cryosols are associated with the CH4 and CO2 gas fluxes.</title>
        <authorList>
            <person name="Altshuler I."/>
            <person name="Hamel J."/>
            <person name="Turney S."/>
            <person name="Magnuson E."/>
            <person name="Levesque R."/>
            <person name="Greer C."/>
            <person name="Whyte L.G."/>
        </authorList>
    </citation>
    <scope>NUCLEOTIDE SEQUENCE [LARGE SCALE GENOMIC DNA]</scope>
    <source>
        <strain evidence="2 3">S5.20</strain>
    </source>
</reference>
<dbReference type="AlphaFoldDB" id="A0A502EDU3"/>
<dbReference type="InterPro" id="IPR036689">
    <property type="entry name" value="ESAT-6-like_sf"/>
</dbReference>
<evidence type="ECO:0000313" key="2">
    <source>
        <dbReference type="EMBL" id="TPG34666.1"/>
    </source>
</evidence>
<dbReference type="InterPro" id="IPR010310">
    <property type="entry name" value="T7SS_ESAT-6-like"/>
</dbReference>
<sequence length="54" mass="5970">MDQLRVDTDQAYNTSHAVSNDAEDLREELAGLQRDWDNLARGWTGTASSAYAAI</sequence>
<dbReference type="Proteomes" id="UP000320095">
    <property type="component" value="Unassembled WGS sequence"/>
</dbReference>
<organism evidence="2 3">
    <name type="scientific">Mycolicibacterium hodleri</name>
    <dbReference type="NCBI Taxonomy" id="49897"/>
    <lineage>
        <taxon>Bacteria</taxon>
        <taxon>Bacillati</taxon>
        <taxon>Actinomycetota</taxon>
        <taxon>Actinomycetes</taxon>
        <taxon>Mycobacteriales</taxon>
        <taxon>Mycobacteriaceae</taxon>
        <taxon>Mycolicibacterium</taxon>
    </lineage>
</organism>
<evidence type="ECO:0000256" key="1">
    <source>
        <dbReference type="SAM" id="MobiDB-lite"/>
    </source>
</evidence>
<dbReference type="EMBL" id="RCZG01000004">
    <property type="protein sequence ID" value="TPG34666.1"/>
    <property type="molecule type" value="Genomic_DNA"/>
</dbReference>
<name>A0A502EDU3_9MYCO</name>
<protein>
    <submittedName>
        <fullName evidence="2">Uncharacterized protein</fullName>
    </submittedName>
</protein>
<dbReference type="Gene3D" id="1.10.287.1060">
    <property type="entry name" value="ESAT-6-like"/>
    <property type="match status" value="1"/>
</dbReference>
<keyword evidence="3" id="KW-1185">Reference proteome</keyword>
<evidence type="ECO:0000313" key="3">
    <source>
        <dbReference type="Proteomes" id="UP000320095"/>
    </source>
</evidence>